<dbReference type="Proteomes" id="UP000699462">
    <property type="component" value="Unassembled WGS sequence"/>
</dbReference>
<reference evidence="2 3" key="1">
    <citation type="submission" date="2019-07" db="EMBL/GenBank/DDBJ databases">
        <title>Annotation for the trematode Paragonimus westermani.</title>
        <authorList>
            <person name="Choi Y.-J."/>
        </authorList>
    </citation>
    <scope>NUCLEOTIDE SEQUENCE [LARGE SCALE GENOMIC DNA]</scope>
    <source>
        <strain evidence="2">180907_Pwestermani</strain>
    </source>
</reference>
<dbReference type="Gene3D" id="4.10.400.10">
    <property type="entry name" value="Low-density Lipoprotein Receptor"/>
    <property type="match status" value="1"/>
</dbReference>
<name>A0A8T0DKK5_9TREM</name>
<dbReference type="OrthoDB" id="6234781at2759"/>
<proteinExistence type="predicted"/>
<dbReference type="SMART" id="SM00192">
    <property type="entry name" value="LDLa"/>
    <property type="match status" value="1"/>
</dbReference>
<sequence length="378" mass="41750">MLVQLMGRFTRYQDSNVLFLVLFGYLCRFCTCCTFPERFKTQTLILSNTTTNRNLYVAANITLDPSDSELTQVIHFLPSSAWVGSLCDTSTTNESSSTLLVEQFNSVNFADLSREYLETLPPWSLWADRSVLVVAIYQMNFSGYLPVCPMLSFCAAPVLAHSSQTVMTYVSSTFCQPRFGLLTANCYDKSGAYYALFSLASVGSLTIQDLGPYPHRFRGALGLIVSSGYRLPPGVFDCPSGLFACSLPTNPLKEQPRTSIHWQQRICLPLPLRCDGVPNCPASGSDELGCDSSDSAPIPTRFNVVEGEKELFDELLAKFDVEVTSQQALSYDPEQNALIVSSKLDAEETVVVRSKTIQPTPEQLHVDAYFPVSSSCIL</sequence>
<protein>
    <submittedName>
        <fullName evidence="2">Uncharacterized protein</fullName>
    </submittedName>
</protein>
<dbReference type="EMBL" id="JTDF01002800">
    <property type="protein sequence ID" value="KAF8568425.1"/>
    <property type="molecule type" value="Genomic_DNA"/>
</dbReference>
<keyword evidence="1" id="KW-1015">Disulfide bond</keyword>
<dbReference type="InterPro" id="IPR002172">
    <property type="entry name" value="LDrepeatLR_classA_rpt"/>
</dbReference>
<evidence type="ECO:0000313" key="3">
    <source>
        <dbReference type="Proteomes" id="UP000699462"/>
    </source>
</evidence>
<gene>
    <name evidence="2" type="ORF">P879_01854</name>
</gene>
<dbReference type="InterPro" id="IPR023415">
    <property type="entry name" value="LDLR_class-A_CS"/>
</dbReference>
<dbReference type="CDD" id="cd00112">
    <property type="entry name" value="LDLa"/>
    <property type="match status" value="1"/>
</dbReference>
<keyword evidence="3" id="KW-1185">Reference proteome</keyword>
<dbReference type="AlphaFoldDB" id="A0A8T0DKK5"/>
<dbReference type="PROSITE" id="PS01209">
    <property type="entry name" value="LDLRA_1"/>
    <property type="match status" value="1"/>
</dbReference>
<evidence type="ECO:0000256" key="1">
    <source>
        <dbReference type="ARBA" id="ARBA00023157"/>
    </source>
</evidence>
<dbReference type="InterPro" id="IPR036055">
    <property type="entry name" value="LDL_receptor-like_sf"/>
</dbReference>
<comment type="caution">
    <text evidence="2">The sequence shown here is derived from an EMBL/GenBank/DDBJ whole genome shotgun (WGS) entry which is preliminary data.</text>
</comment>
<evidence type="ECO:0000313" key="2">
    <source>
        <dbReference type="EMBL" id="KAF8568425.1"/>
    </source>
</evidence>
<organism evidence="2 3">
    <name type="scientific">Paragonimus westermani</name>
    <dbReference type="NCBI Taxonomy" id="34504"/>
    <lineage>
        <taxon>Eukaryota</taxon>
        <taxon>Metazoa</taxon>
        <taxon>Spiralia</taxon>
        <taxon>Lophotrochozoa</taxon>
        <taxon>Platyhelminthes</taxon>
        <taxon>Trematoda</taxon>
        <taxon>Digenea</taxon>
        <taxon>Plagiorchiida</taxon>
        <taxon>Troglotremata</taxon>
        <taxon>Troglotrematidae</taxon>
        <taxon>Paragonimus</taxon>
    </lineage>
</organism>
<accession>A0A8T0DKK5</accession>